<keyword evidence="4 7" id="KW-0472">Membrane</keyword>
<accession>A0A8S8ZWE6</accession>
<dbReference type="InterPro" id="IPR052337">
    <property type="entry name" value="SAT4-like"/>
</dbReference>
<feature type="compositionally biased region" description="Polar residues" evidence="6">
    <location>
        <begin position="402"/>
        <end position="415"/>
    </location>
</feature>
<keyword evidence="2 7" id="KW-0812">Transmembrane</keyword>
<evidence type="ECO:0000256" key="5">
    <source>
        <dbReference type="ARBA" id="ARBA00038359"/>
    </source>
</evidence>
<feature type="compositionally biased region" description="Basic and acidic residues" evidence="6">
    <location>
        <begin position="391"/>
        <end position="401"/>
    </location>
</feature>
<feature type="transmembrane region" description="Helical" evidence="7">
    <location>
        <begin position="125"/>
        <end position="148"/>
    </location>
</feature>
<evidence type="ECO:0000313" key="10">
    <source>
        <dbReference type="Proteomes" id="UP000433876"/>
    </source>
</evidence>
<organism evidence="9 10">
    <name type="scientific">Sordaria macrospora</name>
    <dbReference type="NCBI Taxonomy" id="5147"/>
    <lineage>
        <taxon>Eukaryota</taxon>
        <taxon>Fungi</taxon>
        <taxon>Dikarya</taxon>
        <taxon>Ascomycota</taxon>
        <taxon>Pezizomycotina</taxon>
        <taxon>Sordariomycetes</taxon>
        <taxon>Sordariomycetidae</taxon>
        <taxon>Sordariales</taxon>
        <taxon>Sordariaceae</taxon>
        <taxon>Sordaria</taxon>
    </lineage>
</organism>
<evidence type="ECO:0000256" key="6">
    <source>
        <dbReference type="SAM" id="MobiDB-lite"/>
    </source>
</evidence>
<evidence type="ECO:0000313" key="9">
    <source>
        <dbReference type="EMBL" id="KAA8632582.1"/>
    </source>
</evidence>
<evidence type="ECO:0000259" key="8">
    <source>
        <dbReference type="Pfam" id="PF20684"/>
    </source>
</evidence>
<feature type="transmembrane region" description="Helical" evidence="7">
    <location>
        <begin position="94"/>
        <end position="118"/>
    </location>
</feature>
<comment type="subcellular location">
    <subcellularLocation>
        <location evidence="1">Membrane</location>
        <topology evidence="1">Multi-pass membrane protein</topology>
    </subcellularLocation>
</comment>
<dbReference type="OMA" id="GIIIWHA"/>
<dbReference type="GO" id="GO:0016020">
    <property type="term" value="C:membrane"/>
    <property type="evidence" value="ECO:0007669"/>
    <property type="project" value="UniProtKB-SubCell"/>
</dbReference>
<evidence type="ECO:0000256" key="7">
    <source>
        <dbReference type="SAM" id="Phobius"/>
    </source>
</evidence>
<feature type="transmembrane region" description="Helical" evidence="7">
    <location>
        <begin position="244"/>
        <end position="268"/>
    </location>
</feature>
<feature type="compositionally biased region" description="Polar residues" evidence="6">
    <location>
        <begin position="312"/>
        <end position="326"/>
    </location>
</feature>
<feature type="domain" description="Rhodopsin" evidence="8">
    <location>
        <begin position="31"/>
        <end position="270"/>
    </location>
</feature>
<feature type="region of interest" description="Disordered" evidence="6">
    <location>
        <begin position="309"/>
        <end position="330"/>
    </location>
</feature>
<reference evidence="9 10" key="1">
    <citation type="submission" date="2017-07" db="EMBL/GenBank/DDBJ databases">
        <title>Genome sequence of the Sordaria macrospora wild type strain R19027.</title>
        <authorList>
            <person name="Nowrousian M."/>
            <person name="Teichert I."/>
            <person name="Kueck U."/>
        </authorList>
    </citation>
    <scope>NUCLEOTIDE SEQUENCE [LARGE SCALE GENOMIC DNA]</scope>
    <source>
        <strain evidence="9 10">R19027</strain>
        <tissue evidence="9">Mycelium</tissue>
    </source>
</reference>
<comment type="similarity">
    <text evidence="5">Belongs to the SAT4 family.</text>
</comment>
<dbReference type="Proteomes" id="UP000433876">
    <property type="component" value="Unassembled WGS sequence"/>
</dbReference>
<dbReference type="EMBL" id="NMPR01000052">
    <property type="protein sequence ID" value="KAA8632582.1"/>
    <property type="molecule type" value="Genomic_DNA"/>
</dbReference>
<dbReference type="InterPro" id="IPR049326">
    <property type="entry name" value="Rhodopsin_dom_fungi"/>
</dbReference>
<proteinExistence type="inferred from homology"/>
<evidence type="ECO:0000256" key="1">
    <source>
        <dbReference type="ARBA" id="ARBA00004141"/>
    </source>
</evidence>
<dbReference type="PANTHER" id="PTHR33048:SF93">
    <property type="entry name" value="INTEGRAL MEMBRANE PROTEIN"/>
    <property type="match status" value="1"/>
</dbReference>
<comment type="caution">
    <text evidence="9">The sequence shown here is derived from an EMBL/GenBank/DDBJ whole genome shotgun (WGS) entry which is preliminary data.</text>
</comment>
<feature type="transmembrane region" description="Helical" evidence="7">
    <location>
        <begin position="12"/>
        <end position="31"/>
    </location>
</feature>
<evidence type="ECO:0000256" key="4">
    <source>
        <dbReference type="ARBA" id="ARBA00023136"/>
    </source>
</evidence>
<keyword evidence="3 7" id="KW-1133">Transmembrane helix</keyword>
<evidence type="ECO:0000256" key="2">
    <source>
        <dbReference type="ARBA" id="ARBA00022692"/>
    </source>
</evidence>
<dbReference type="VEuPathDB" id="FungiDB:SMAC_06659"/>
<feature type="transmembrane region" description="Helical" evidence="7">
    <location>
        <begin position="173"/>
        <end position="194"/>
    </location>
</feature>
<sequence length="415" mass="46048">MGVGLGVGGDAGWALAIMWVLVAIVFILLLLRLYTRIVCVAAYGIDDHIYMVAFIFLLLFTSFIHHAAYYGFGQTPEAIEDPEQIMKATLFECIGQSIAIVGMPIAKASLGAFLLRLVNVQWHRALVWGMMILISLASIAQVFCFWFACVPFKYTYDRRIPGGYCPIDTRPTSYILCASTVVVDLFFALFPWKIIWSLQMPTQEKITIGCSMSLGLIAAAAGIKRSTEVEGLYTKEYLRDTVGLIVWSAAEMGVTLICIGIPVCRPLYKRLYQRFRSQITGSSGYLKQTEQSRDQPGYALRTIGGGVLEPQGKSQVNNRKSMSVIKSDNKASDRQMEVTIGVSERSRTTVVAQGRFEGEFESDEDSLADYGRSHLESSADSTRRVLGDEEKGTLENTHHSTDGITVTQTYTVNRN</sequence>
<evidence type="ECO:0000256" key="3">
    <source>
        <dbReference type="ARBA" id="ARBA00022989"/>
    </source>
</evidence>
<protein>
    <recommendedName>
        <fullName evidence="8">Rhodopsin domain-containing protein</fullName>
    </recommendedName>
</protein>
<dbReference type="AlphaFoldDB" id="A0A8S8ZWE6"/>
<name>A0A8S8ZWE6_SORMA</name>
<dbReference type="PANTHER" id="PTHR33048">
    <property type="entry name" value="PTH11-LIKE INTEGRAL MEMBRANE PROTEIN (AFU_ORTHOLOGUE AFUA_5G11245)"/>
    <property type="match status" value="1"/>
</dbReference>
<gene>
    <name evidence="9" type="ORF">SMACR_06659</name>
</gene>
<dbReference type="Pfam" id="PF20684">
    <property type="entry name" value="Fung_rhodopsin"/>
    <property type="match status" value="1"/>
</dbReference>
<feature type="transmembrane region" description="Helical" evidence="7">
    <location>
        <begin position="52"/>
        <end position="72"/>
    </location>
</feature>
<feature type="region of interest" description="Disordered" evidence="6">
    <location>
        <begin position="391"/>
        <end position="415"/>
    </location>
</feature>